<name>A0A2M7W3U0_9BACT</name>
<comment type="caution">
    <text evidence="1">The sequence shown here is derived from an EMBL/GenBank/DDBJ whole genome shotgun (WGS) entry which is preliminary data.</text>
</comment>
<evidence type="ECO:0008006" key="3">
    <source>
        <dbReference type="Google" id="ProtNLM"/>
    </source>
</evidence>
<evidence type="ECO:0000313" key="1">
    <source>
        <dbReference type="EMBL" id="PJA20282.1"/>
    </source>
</evidence>
<reference evidence="2" key="1">
    <citation type="submission" date="2017-09" db="EMBL/GenBank/DDBJ databases">
        <title>Depth-based differentiation of microbial function through sediment-hosted aquifers and enrichment of novel symbionts in the deep terrestrial subsurface.</title>
        <authorList>
            <person name="Probst A.J."/>
            <person name="Ladd B."/>
            <person name="Jarett J.K."/>
            <person name="Geller-Mcgrath D.E."/>
            <person name="Sieber C.M.K."/>
            <person name="Emerson J.B."/>
            <person name="Anantharaman K."/>
            <person name="Thomas B.C."/>
            <person name="Malmstrom R."/>
            <person name="Stieglmeier M."/>
            <person name="Klingl A."/>
            <person name="Woyke T."/>
            <person name="Ryan C.M."/>
            <person name="Banfield J.F."/>
        </authorList>
    </citation>
    <scope>NUCLEOTIDE SEQUENCE [LARGE SCALE GENOMIC DNA]</scope>
</reference>
<protein>
    <recommendedName>
        <fullName evidence="3">DUF4325 domain-containing protein</fullName>
    </recommendedName>
</protein>
<dbReference type="EMBL" id="PFQF01000031">
    <property type="protein sequence ID" value="PJA20282.1"/>
    <property type="molecule type" value="Genomic_DNA"/>
</dbReference>
<proteinExistence type="predicted"/>
<evidence type="ECO:0000313" key="2">
    <source>
        <dbReference type="Proteomes" id="UP000230137"/>
    </source>
</evidence>
<sequence length="124" mass="14622">MCNILIKYDNWSKLIFRREEVNMKETKILKLFTLDIICATRGIVRFVVKKIVEQKYNAVSLENIDSISRSFLDELFVLTKINKISISEIPTNIQPLYDIIEKSHNRQKMYAPNIKVRISNRVFA</sequence>
<gene>
    <name evidence="1" type="ORF">COX60_02030</name>
</gene>
<dbReference type="AlphaFoldDB" id="A0A2M7W3U0"/>
<dbReference type="Proteomes" id="UP000230137">
    <property type="component" value="Unassembled WGS sequence"/>
</dbReference>
<organism evidence="1 2">
    <name type="scientific">Candidatus Berkelbacteria bacterium CG_4_10_14_0_2_um_filter_35_9_33_12</name>
    <dbReference type="NCBI Taxonomy" id="1974499"/>
    <lineage>
        <taxon>Bacteria</taxon>
        <taxon>Candidatus Berkelbacteria</taxon>
    </lineage>
</organism>
<accession>A0A2M7W3U0</accession>